<keyword evidence="1" id="KW-1133">Transmembrane helix</keyword>
<dbReference type="Proteomes" id="UP001160334">
    <property type="component" value="Unassembled WGS sequence"/>
</dbReference>
<dbReference type="EMBL" id="JARXVC010000028">
    <property type="protein sequence ID" value="MDH6284840.1"/>
    <property type="molecule type" value="Genomic_DNA"/>
</dbReference>
<gene>
    <name evidence="2" type="ORF">M2280_006103</name>
</gene>
<feature type="transmembrane region" description="Helical" evidence="1">
    <location>
        <begin position="35"/>
        <end position="56"/>
    </location>
</feature>
<comment type="caution">
    <text evidence="2">The sequence shown here is derived from an EMBL/GenBank/DDBJ whole genome shotgun (WGS) entry which is preliminary data.</text>
</comment>
<evidence type="ECO:0000313" key="2">
    <source>
        <dbReference type="EMBL" id="MDH6284840.1"/>
    </source>
</evidence>
<accession>A0ABT6MLK2</accession>
<evidence type="ECO:0000313" key="3">
    <source>
        <dbReference type="Proteomes" id="UP001160334"/>
    </source>
</evidence>
<name>A0ABT6MLK2_9NOCA</name>
<protein>
    <submittedName>
        <fullName evidence="2">Uncharacterized protein</fullName>
    </submittedName>
</protein>
<keyword evidence="1" id="KW-0812">Transmembrane</keyword>
<keyword evidence="1" id="KW-0472">Membrane</keyword>
<sequence>MDPGPRPVLARWLLQPLKGAWSGFWRSRRNECGRLGGHLSLLEVMVMDFPLIYWFLFPPFFDEWTRVWITEHAPCWLGGYCY</sequence>
<keyword evidence="3" id="KW-1185">Reference proteome</keyword>
<reference evidence="2 3" key="1">
    <citation type="submission" date="2023-04" db="EMBL/GenBank/DDBJ databases">
        <title>Forest soil microbial communities from Buena Vista Peninsula, Colon Province, Panama.</title>
        <authorList>
            <person name="Bouskill N."/>
        </authorList>
    </citation>
    <scope>NUCLEOTIDE SEQUENCE [LARGE SCALE GENOMIC DNA]</scope>
    <source>
        <strain evidence="2 3">CFH S0262</strain>
    </source>
</reference>
<organism evidence="2 3">
    <name type="scientific">Prescottella agglutinans</name>
    <dbReference type="NCBI Taxonomy" id="1644129"/>
    <lineage>
        <taxon>Bacteria</taxon>
        <taxon>Bacillati</taxon>
        <taxon>Actinomycetota</taxon>
        <taxon>Actinomycetes</taxon>
        <taxon>Mycobacteriales</taxon>
        <taxon>Nocardiaceae</taxon>
        <taxon>Prescottella</taxon>
    </lineage>
</organism>
<evidence type="ECO:0000256" key="1">
    <source>
        <dbReference type="SAM" id="Phobius"/>
    </source>
</evidence>
<proteinExistence type="predicted"/>